<evidence type="ECO:0000256" key="1">
    <source>
        <dbReference type="SAM" id="MobiDB-lite"/>
    </source>
</evidence>
<dbReference type="EMBL" id="JAULSW010000004">
    <property type="protein sequence ID" value="KAK3384851.1"/>
    <property type="molecule type" value="Genomic_DNA"/>
</dbReference>
<keyword evidence="3" id="KW-1185">Reference proteome</keyword>
<dbReference type="Proteomes" id="UP001285441">
    <property type="component" value="Unassembled WGS sequence"/>
</dbReference>
<accession>A0AAE0NNM2</accession>
<feature type="region of interest" description="Disordered" evidence="1">
    <location>
        <begin position="37"/>
        <end position="57"/>
    </location>
</feature>
<protein>
    <submittedName>
        <fullName evidence="2">Uncharacterized protein</fullName>
    </submittedName>
</protein>
<organism evidence="2 3">
    <name type="scientific">Podospora didyma</name>
    <dbReference type="NCBI Taxonomy" id="330526"/>
    <lineage>
        <taxon>Eukaryota</taxon>
        <taxon>Fungi</taxon>
        <taxon>Dikarya</taxon>
        <taxon>Ascomycota</taxon>
        <taxon>Pezizomycotina</taxon>
        <taxon>Sordariomycetes</taxon>
        <taxon>Sordariomycetidae</taxon>
        <taxon>Sordariales</taxon>
        <taxon>Podosporaceae</taxon>
        <taxon>Podospora</taxon>
    </lineage>
</organism>
<reference evidence="2" key="1">
    <citation type="journal article" date="2023" name="Mol. Phylogenet. Evol.">
        <title>Genome-scale phylogeny and comparative genomics of the fungal order Sordariales.</title>
        <authorList>
            <person name="Hensen N."/>
            <person name="Bonometti L."/>
            <person name="Westerberg I."/>
            <person name="Brannstrom I.O."/>
            <person name="Guillou S."/>
            <person name="Cros-Aarteil S."/>
            <person name="Calhoun S."/>
            <person name="Haridas S."/>
            <person name="Kuo A."/>
            <person name="Mondo S."/>
            <person name="Pangilinan J."/>
            <person name="Riley R."/>
            <person name="LaButti K."/>
            <person name="Andreopoulos B."/>
            <person name="Lipzen A."/>
            <person name="Chen C."/>
            <person name="Yan M."/>
            <person name="Daum C."/>
            <person name="Ng V."/>
            <person name="Clum A."/>
            <person name="Steindorff A."/>
            <person name="Ohm R.A."/>
            <person name="Martin F."/>
            <person name="Silar P."/>
            <person name="Natvig D.O."/>
            <person name="Lalanne C."/>
            <person name="Gautier V."/>
            <person name="Ament-Velasquez S.L."/>
            <person name="Kruys A."/>
            <person name="Hutchinson M.I."/>
            <person name="Powell A.J."/>
            <person name="Barry K."/>
            <person name="Miller A.N."/>
            <person name="Grigoriev I.V."/>
            <person name="Debuchy R."/>
            <person name="Gladieux P."/>
            <person name="Hiltunen Thoren M."/>
            <person name="Johannesson H."/>
        </authorList>
    </citation>
    <scope>NUCLEOTIDE SEQUENCE</scope>
    <source>
        <strain evidence="2">CBS 232.78</strain>
    </source>
</reference>
<evidence type="ECO:0000313" key="2">
    <source>
        <dbReference type="EMBL" id="KAK3384851.1"/>
    </source>
</evidence>
<dbReference type="AlphaFoldDB" id="A0AAE0NNM2"/>
<comment type="caution">
    <text evidence="2">The sequence shown here is derived from an EMBL/GenBank/DDBJ whole genome shotgun (WGS) entry which is preliminary data.</text>
</comment>
<reference evidence="2" key="2">
    <citation type="submission" date="2023-06" db="EMBL/GenBank/DDBJ databases">
        <authorList>
            <consortium name="Lawrence Berkeley National Laboratory"/>
            <person name="Haridas S."/>
            <person name="Hensen N."/>
            <person name="Bonometti L."/>
            <person name="Westerberg I."/>
            <person name="Brannstrom I.O."/>
            <person name="Guillou S."/>
            <person name="Cros-Aarteil S."/>
            <person name="Calhoun S."/>
            <person name="Kuo A."/>
            <person name="Mondo S."/>
            <person name="Pangilinan J."/>
            <person name="Riley R."/>
            <person name="LaButti K."/>
            <person name="Andreopoulos B."/>
            <person name="Lipzen A."/>
            <person name="Chen C."/>
            <person name="Yanf M."/>
            <person name="Daum C."/>
            <person name="Ng V."/>
            <person name="Clum A."/>
            <person name="Steindorff A."/>
            <person name="Ohm R."/>
            <person name="Martin F."/>
            <person name="Silar P."/>
            <person name="Natvig D."/>
            <person name="Lalanne C."/>
            <person name="Gautier V."/>
            <person name="Ament-velasquez S.L."/>
            <person name="Kruys A."/>
            <person name="Hutchinson M.I."/>
            <person name="Powell A.J."/>
            <person name="Barry K."/>
            <person name="Miller A.N."/>
            <person name="Grigoriev I.V."/>
            <person name="Debuchy R."/>
            <person name="Gladieux P."/>
            <person name="Thoren M.H."/>
            <person name="Johannesson H."/>
        </authorList>
    </citation>
    <scope>NUCLEOTIDE SEQUENCE</scope>
    <source>
        <strain evidence="2">CBS 232.78</strain>
    </source>
</reference>
<evidence type="ECO:0000313" key="3">
    <source>
        <dbReference type="Proteomes" id="UP001285441"/>
    </source>
</evidence>
<name>A0AAE0NNM2_9PEZI</name>
<feature type="compositionally biased region" description="Basic and acidic residues" evidence="1">
    <location>
        <begin position="42"/>
        <end position="57"/>
    </location>
</feature>
<sequence length="169" mass="19578">MGLVKSEERCNDLWYGGPWPCPWYYSRCTFHGRGTGRASNKVRGEGKARHPDNGAARRGEDKDIVKYVRRIQFVPVLGIYCPLTLLVLGDEVTRQAGWRYRYGLALPLLQLGGDNETGRRFDLWFCFYPDFRKSGRKFIYLPVETTTSGPIDYGSLYVICRVRPRRECR</sequence>
<gene>
    <name evidence="2" type="ORF">B0H63DRAFT_172386</name>
</gene>
<proteinExistence type="predicted"/>